<dbReference type="AlphaFoldDB" id="A0A9Q1KJZ7"/>
<evidence type="ECO:0000313" key="6">
    <source>
        <dbReference type="Proteomes" id="UP001153076"/>
    </source>
</evidence>
<evidence type="ECO:0000259" key="4">
    <source>
        <dbReference type="PROSITE" id="PS50102"/>
    </source>
</evidence>
<evidence type="ECO:0000256" key="3">
    <source>
        <dbReference type="SAM" id="Phobius"/>
    </source>
</evidence>
<dbReference type="Proteomes" id="UP001153076">
    <property type="component" value="Unassembled WGS sequence"/>
</dbReference>
<dbReference type="Gene3D" id="3.30.70.330">
    <property type="match status" value="1"/>
</dbReference>
<name>A0A9Q1KJZ7_9CARY</name>
<dbReference type="GO" id="GO:0003723">
    <property type="term" value="F:RNA binding"/>
    <property type="evidence" value="ECO:0007669"/>
    <property type="project" value="UniProtKB-UniRule"/>
</dbReference>
<evidence type="ECO:0000313" key="5">
    <source>
        <dbReference type="EMBL" id="KAJ8444904.1"/>
    </source>
</evidence>
<evidence type="ECO:0000256" key="2">
    <source>
        <dbReference type="PROSITE-ProRule" id="PRU00176"/>
    </source>
</evidence>
<sequence>MDRNCHSSENGNLILKCIRIESTDADRNYRGRHRNRKSIRTKPHQNTWTTLIWTIIQRSLRFSSKENDQAIEAYSDIRTLYVFVDNTLQGGFDTGISISLLKSIRLIVNGQVPEFISYHHQQWPPAPSSAPAPAAVPTPACARIPRRPMAPPPHPSVDNRPNDEDLIHIGIAGGREGERIAELAAMASGYEASRQLQRRTSMGFALFSTLNLHAAKDVLQSKSVLHTEMAKKEPFYQTSRIDLRLKYCVYAIEEELGPTDEGVGSYMTTGFRKYCSRCKVPMTKVNDYHWWGLYTYWICLVHLHFTLLLLLYWLHHPPPYEVFWCLRWLSCTSGANACSCTCASSCSYVPVQIIHVHSMHLPCTLCENIKDNPPCNTLFIGNLGENINEDELRGLFSAQPGYKQMKVLRQERHTVCFIEFEDVNSAAQVHHNLQGAVIPSSGSVGMRIQYPFNPFGKRKDSNHLAGVPAAAPPAAAMNGGAPPMNYQLGNALCLHYDAGYVETDRCLFERKRLLQLNCQVLKLIFQGANFEANDYSTHV</sequence>
<reference evidence="5" key="1">
    <citation type="submission" date="2022-04" db="EMBL/GenBank/DDBJ databases">
        <title>Carnegiea gigantea Genome sequencing and assembly v2.</title>
        <authorList>
            <person name="Copetti D."/>
            <person name="Sanderson M.J."/>
            <person name="Burquez A."/>
            <person name="Wojciechowski M.F."/>
        </authorList>
    </citation>
    <scope>NUCLEOTIDE SEQUENCE</scope>
    <source>
        <strain evidence="5">SGP5-SGP5p</strain>
        <tissue evidence="5">Aerial part</tissue>
    </source>
</reference>
<dbReference type="SUPFAM" id="SSF54928">
    <property type="entry name" value="RNA-binding domain, RBD"/>
    <property type="match status" value="1"/>
</dbReference>
<comment type="caution">
    <text evidence="5">The sequence shown here is derived from an EMBL/GenBank/DDBJ whole genome shotgun (WGS) entry which is preliminary data.</text>
</comment>
<accession>A0A9Q1KJZ7</accession>
<feature type="transmembrane region" description="Helical" evidence="3">
    <location>
        <begin position="288"/>
        <end position="314"/>
    </location>
</feature>
<dbReference type="FunFam" id="3.30.70.330:FF:000467">
    <property type="entry name" value="Cell wall integrity protein scw1"/>
    <property type="match status" value="1"/>
</dbReference>
<dbReference type="InterPro" id="IPR012677">
    <property type="entry name" value="Nucleotide-bd_a/b_plait_sf"/>
</dbReference>
<feature type="domain" description="RRM" evidence="4">
    <location>
        <begin position="376"/>
        <end position="453"/>
    </location>
</feature>
<dbReference type="InterPro" id="IPR000504">
    <property type="entry name" value="RRM_dom"/>
</dbReference>
<keyword evidence="3" id="KW-0472">Membrane</keyword>
<keyword evidence="3" id="KW-1133">Transmembrane helix</keyword>
<dbReference type="InterPro" id="IPR035979">
    <property type="entry name" value="RBD_domain_sf"/>
</dbReference>
<dbReference type="OrthoDB" id="431169at2759"/>
<proteinExistence type="predicted"/>
<dbReference type="SMART" id="SM00360">
    <property type="entry name" value="RRM"/>
    <property type="match status" value="1"/>
</dbReference>
<evidence type="ECO:0000256" key="1">
    <source>
        <dbReference type="ARBA" id="ARBA00022884"/>
    </source>
</evidence>
<keyword evidence="6" id="KW-1185">Reference proteome</keyword>
<dbReference type="PROSITE" id="PS50102">
    <property type="entry name" value="RRM"/>
    <property type="match status" value="1"/>
</dbReference>
<keyword evidence="3" id="KW-0812">Transmembrane</keyword>
<protein>
    <recommendedName>
        <fullName evidence="4">RRM domain-containing protein</fullName>
    </recommendedName>
</protein>
<organism evidence="5 6">
    <name type="scientific">Carnegiea gigantea</name>
    <dbReference type="NCBI Taxonomy" id="171969"/>
    <lineage>
        <taxon>Eukaryota</taxon>
        <taxon>Viridiplantae</taxon>
        <taxon>Streptophyta</taxon>
        <taxon>Embryophyta</taxon>
        <taxon>Tracheophyta</taxon>
        <taxon>Spermatophyta</taxon>
        <taxon>Magnoliopsida</taxon>
        <taxon>eudicotyledons</taxon>
        <taxon>Gunneridae</taxon>
        <taxon>Pentapetalae</taxon>
        <taxon>Caryophyllales</taxon>
        <taxon>Cactineae</taxon>
        <taxon>Cactaceae</taxon>
        <taxon>Cactoideae</taxon>
        <taxon>Echinocereeae</taxon>
        <taxon>Carnegiea</taxon>
    </lineage>
</organism>
<dbReference type="EMBL" id="JAKOGI010000083">
    <property type="protein sequence ID" value="KAJ8444904.1"/>
    <property type="molecule type" value="Genomic_DNA"/>
</dbReference>
<gene>
    <name evidence="5" type="ORF">Cgig2_015250</name>
</gene>
<dbReference type="PANTHER" id="PTHR10501">
    <property type="entry name" value="U1 SMALL NUCLEAR RIBONUCLEOPROTEIN A/U2 SMALL NUCLEAR RIBONUCLEOPROTEIN B"/>
    <property type="match status" value="1"/>
</dbReference>
<keyword evidence="1 2" id="KW-0694">RNA-binding</keyword>
<dbReference type="Pfam" id="PF00076">
    <property type="entry name" value="RRM_1"/>
    <property type="match status" value="1"/>
</dbReference>